<evidence type="ECO:0000313" key="1">
    <source>
        <dbReference type="EMBL" id="BBB15866.1"/>
    </source>
</evidence>
<dbReference type="KEGG" id="rvi:RVIR1_14210"/>
<dbReference type="EMBL" id="AP018005">
    <property type="protein sequence ID" value="BBB15866.1"/>
    <property type="molecule type" value="Genomic_DNA"/>
</dbReference>
<gene>
    <name evidence="1" type="ORF">RVIR1_14210</name>
</gene>
<dbReference type="AlphaFoldDB" id="A0A2Z5UW67"/>
<protein>
    <submittedName>
        <fullName evidence="1">Uncharacterized protein</fullName>
    </submittedName>
</protein>
<proteinExistence type="predicted"/>
<reference evidence="1 2" key="1">
    <citation type="submission" date="2017-03" db="EMBL/GenBank/DDBJ databases">
        <title>The genome sequence of Candidatus Rickettsiella viridis.</title>
        <authorList>
            <person name="Nikoh N."/>
            <person name="Tsuchida T."/>
            <person name="Yamaguchi K."/>
            <person name="Maeda T."/>
            <person name="Shigenobu S."/>
            <person name="Fukatsu T."/>
        </authorList>
    </citation>
    <scope>NUCLEOTIDE SEQUENCE [LARGE SCALE GENOMIC DNA]</scope>
    <source>
        <strain evidence="1 2">Ap-RA04</strain>
    </source>
</reference>
<sequence>MLWVYSQQLDFWQGAAKMSNRSVYMIHEDCELSGNAAKNSSAKSIYVF</sequence>
<organism evidence="1 2">
    <name type="scientific">Candidatus Rickettsiella viridis</name>
    <dbReference type="NCBI Taxonomy" id="676208"/>
    <lineage>
        <taxon>Bacteria</taxon>
        <taxon>Pseudomonadati</taxon>
        <taxon>Pseudomonadota</taxon>
        <taxon>Gammaproteobacteria</taxon>
        <taxon>Legionellales</taxon>
        <taxon>Coxiellaceae</taxon>
        <taxon>Rickettsiella</taxon>
    </lineage>
</organism>
<accession>A0A2Z5UW67</accession>
<evidence type="ECO:0000313" key="2">
    <source>
        <dbReference type="Proteomes" id="UP000282483"/>
    </source>
</evidence>
<dbReference type="Proteomes" id="UP000282483">
    <property type="component" value="Chromosome"/>
</dbReference>
<name>A0A2Z5UW67_9COXI</name>
<keyword evidence="2" id="KW-1185">Reference proteome</keyword>